<protein>
    <recommendedName>
        <fullName evidence="4">DUF5009 domain-containing protein</fullName>
    </recommendedName>
</protein>
<keyword evidence="1" id="KW-0812">Transmembrane</keyword>
<keyword evidence="1" id="KW-1133">Transmembrane helix</keyword>
<dbReference type="EMBL" id="QUSY01000493">
    <property type="protein sequence ID" value="RHY29017.1"/>
    <property type="molecule type" value="Genomic_DNA"/>
</dbReference>
<feature type="transmembrane region" description="Helical" evidence="1">
    <location>
        <begin position="77"/>
        <end position="94"/>
    </location>
</feature>
<dbReference type="Pfam" id="PF10294">
    <property type="entry name" value="Methyltransf_16"/>
    <property type="match status" value="1"/>
</dbReference>
<accession>A0A3R6Y7V3</accession>
<feature type="transmembrane region" description="Helical" evidence="1">
    <location>
        <begin position="36"/>
        <end position="57"/>
    </location>
</feature>
<feature type="transmembrane region" description="Helical" evidence="1">
    <location>
        <begin position="236"/>
        <end position="256"/>
    </location>
</feature>
<keyword evidence="1" id="KW-0472">Membrane</keyword>
<feature type="transmembrane region" description="Helical" evidence="1">
    <location>
        <begin position="137"/>
        <end position="159"/>
    </location>
</feature>
<proteinExistence type="predicted"/>
<dbReference type="InterPro" id="IPR029063">
    <property type="entry name" value="SAM-dependent_MTases_sf"/>
</dbReference>
<dbReference type="InterPro" id="IPR019410">
    <property type="entry name" value="Methyltransf_16"/>
</dbReference>
<keyword evidence="3" id="KW-1185">Reference proteome</keyword>
<dbReference type="AlphaFoldDB" id="A0A3R6Y7V3"/>
<reference evidence="2 3" key="1">
    <citation type="submission" date="2018-08" db="EMBL/GenBank/DDBJ databases">
        <title>Aphanomyces genome sequencing and annotation.</title>
        <authorList>
            <person name="Minardi D."/>
            <person name="Oidtmann B."/>
            <person name="Van Der Giezen M."/>
            <person name="Studholme D.J."/>
        </authorList>
    </citation>
    <scope>NUCLEOTIDE SEQUENCE [LARGE SCALE GENOMIC DNA]</scope>
    <source>
        <strain evidence="2 3">NJM0002</strain>
    </source>
</reference>
<gene>
    <name evidence="2" type="ORF">DYB32_005523</name>
</gene>
<organism evidence="2 3">
    <name type="scientific">Aphanomyces invadans</name>
    <dbReference type="NCBI Taxonomy" id="157072"/>
    <lineage>
        <taxon>Eukaryota</taxon>
        <taxon>Sar</taxon>
        <taxon>Stramenopiles</taxon>
        <taxon>Oomycota</taxon>
        <taxon>Saprolegniomycetes</taxon>
        <taxon>Saprolegniales</taxon>
        <taxon>Verrucalvaceae</taxon>
        <taxon>Aphanomyces</taxon>
    </lineage>
</organism>
<dbReference type="Gene3D" id="3.40.50.150">
    <property type="entry name" value="Vaccinia Virus protein VP39"/>
    <property type="match status" value="1"/>
</dbReference>
<dbReference type="VEuPathDB" id="FungiDB:H310_09993"/>
<dbReference type="PANTHER" id="PTHR31061:SF24">
    <property type="entry name" value="LD22376P"/>
    <property type="match status" value="1"/>
</dbReference>
<dbReference type="SUPFAM" id="SSF53335">
    <property type="entry name" value="S-adenosyl-L-methionine-dependent methyltransferases"/>
    <property type="match status" value="1"/>
</dbReference>
<name>A0A3R6Y7V3_9STRA</name>
<feature type="transmembrane region" description="Helical" evidence="1">
    <location>
        <begin position="171"/>
        <end position="190"/>
    </location>
</feature>
<evidence type="ECO:0000256" key="1">
    <source>
        <dbReference type="SAM" id="Phobius"/>
    </source>
</evidence>
<dbReference type="PANTHER" id="PTHR31061">
    <property type="entry name" value="LD22376P"/>
    <property type="match status" value="1"/>
</dbReference>
<evidence type="ECO:0000313" key="2">
    <source>
        <dbReference type="EMBL" id="RHY29017.1"/>
    </source>
</evidence>
<dbReference type="Proteomes" id="UP000285060">
    <property type="component" value="Unassembled WGS sequence"/>
</dbReference>
<evidence type="ECO:0000313" key="3">
    <source>
        <dbReference type="Proteomes" id="UP000285060"/>
    </source>
</evidence>
<sequence length="586" mass="64028">MTSHYTLAIEEVEAPGKAAVDDNILTKRPHSSKKRVVCLDVFRGITIFAMIFVNLGGGGLEPFIHVEWNGLRPADCVFPFFAWIMGVTMNIGMGSHARKGTPSRTILVDSFIRAVKLFLLGLVVNNVRNFKTGRITGVLQSFGFAYFFVTVCIVVGTAVKSNTWPWLCRTVEASIVATSVLANVLITFYLPVPGCPTGYIGNEIEGCEGGAHLYIDMAIFGEEHMYIPGANDPEGFLNWIMVAFITYIGYVVGGYFLQVHETRHKGMVLVGTSLGLALFGLALTNFTVDNGLIPINKQMWSLSYVFTVSGLASLVLALLYGVVDRFALWSGIPFKYNGMNAIALYVGHEVMGNHAPFGWDIDDDSKTERFLSNIGGAIITLPLEPPTRPWPLLQALPRDFRDDNDRVVLIRARVLEVGSGLGLSGIVAGFHSDLTILTDYQQDTINALAYNVALNQTPNTIVTHLDWDHLDEGRGDAKVDLVIASDIICDPTTAEGFANVIRSRLSGTGATTSARGVLKTSVGVAYLVNATSHSRFGVVRLQEILLAPPFDTTIVPVEVLPDGACLLDTVWDANELRYELYTIRLQ</sequence>
<feature type="transmembrane region" description="Helical" evidence="1">
    <location>
        <begin position="300"/>
        <end position="323"/>
    </location>
</feature>
<feature type="transmembrane region" description="Helical" evidence="1">
    <location>
        <begin position="268"/>
        <end position="288"/>
    </location>
</feature>
<evidence type="ECO:0008006" key="4">
    <source>
        <dbReference type="Google" id="ProtNLM"/>
    </source>
</evidence>
<comment type="caution">
    <text evidence="2">The sequence shown here is derived from an EMBL/GenBank/DDBJ whole genome shotgun (WGS) entry which is preliminary data.</text>
</comment>